<organism evidence="1">
    <name type="scientific">uncultured Caudovirales phage</name>
    <dbReference type="NCBI Taxonomy" id="2100421"/>
    <lineage>
        <taxon>Viruses</taxon>
        <taxon>Duplodnaviria</taxon>
        <taxon>Heunggongvirae</taxon>
        <taxon>Uroviricota</taxon>
        <taxon>Caudoviricetes</taxon>
        <taxon>Peduoviridae</taxon>
        <taxon>Maltschvirus</taxon>
        <taxon>Maltschvirus maltsch</taxon>
    </lineage>
</organism>
<name>A0A6J5MRD8_9CAUD</name>
<sequence>MKNLLQLLSISNFYGESENIDIAKGINEIPKTSIEALRQGVRKIKSRKYGRN</sequence>
<gene>
    <name evidence="1" type="ORF">UFOVP523_11</name>
</gene>
<reference evidence="1" key="1">
    <citation type="submission" date="2020-04" db="EMBL/GenBank/DDBJ databases">
        <authorList>
            <person name="Chiriac C."/>
            <person name="Salcher M."/>
            <person name="Ghai R."/>
            <person name="Kavagutti S V."/>
        </authorList>
    </citation>
    <scope>NUCLEOTIDE SEQUENCE</scope>
</reference>
<protein>
    <submittedName>
        <fullName evidence="1">Uncharacterized protein</fullName>
    </submittedName>
</protein>
<accession>A0A6J5MRD8</accession>
<proteinExistence type="predicted"/>
<dbReference type="EMBL" id="LR796502">
    <property type="protein sequence ID" value="CAB4148571.1"/>
    <property type="molecule type" value="Genomic_DNA"/>
</dbReference>
<evidence type="ECO:0000313" key="1">
    <source>
        <dbReference type="EMBL" id="CAB4148571.1"/>
    </source>
</evidence>